<dbReference type="OrthoDB" id="9917910at2"/>
<dbReference type="AlphaFoldDB" id="A0A4V6PCU3"/>
<proteinExistence type="predicted"/>
<gene>
    <name evidence="1" type="ORF">E1294_45250</name>
</gene>
<reference evidence="1 2" key="1">
    <citation type="submission" date="2019-03" db="EMBL/GenBank/DDBJ databases">
        <title>Draft genome sequences of novel Actinobacteria.</title>
        <authorList>
            <person name="Sahin N."/>
            <person name="Ay H."/>
            <person name="Saygin H."/>
        </authorList>
    </citation>
    <scope>NUCLEOTIDE SEQUENCE [LARGE SCALE GENOMIC DNA]</scope>
    <source>
        <strain evidence="1 2">KC712</strain>
    </source>
</reference>
<name>A0A4V6PCU3_9ACTN</name>
<dbReference type="EMBL" id="SMKP01000220">
    <property type="protein sequence ID" value="TDD11306.1"/>
    <property type="molecule type" value="Genomic_DNA"/>
</dbReference>
<dbReference type="Proteomes" id="UP000294543">
    <property type="component" value="Unassembled WGS sequence"/>
</dbReference>
<accession>A0A4V6PCU3</accession>
<protein>
    <submittedName>
        <fullName evidence="1">Uncharacterized protein</fullName>
    </submittedName>
</protein>
<evidence type="ECO:0000313" key="1">
    <source>
        <dbReference type="EMBL" id="TDD11306.1"/>
    </source>
</evidence>
<dbReference type="RefSeq" id="WP_132517861.1">
    <property type="nucleotide sequence ID" value="NZ_SMKP01000220.1"/>
</dbReference>
<evidence type="ECO:0000313" key="2">
    <source>
        <dbReference type="Proteomes" id="UP000294543"/>
    </source>
</evidence>
<sequence length="144" mass="15996">MVVFGYDLGGPAEPLGWKFPTRHGHPAVDWFNPSDPDELYFGEQAAAHLVTLKGERPIRDGEDGDLAEDLWGVHLVWYGSEHREGWILATHRTIASDRNAAERMDLREFVECEDDCTAALRAALDALGIPESAAPSWLLVARKS</sequence>
<comment type="caution">
    <text evidence="1">The sequence shown here is derived from an EMBL/GenBank/DDBJ whole genome shotgun (WGS) entry which is preliminary data.</text>
</comment>
<organism evidence="1 2">
    <name type="scientific">Nonomuraea diastatica</name>
    <dbReference type="NCBI Taxonomy" id="1848329"/>
    <lineage>
        <taxon>Bacteria</taxon>
        <taxon>Bacillati</taxon>
        <taxon>Actinomycetota</taxon>
        <taxon>Actinomycetes</taxon>
        <taxon>Streptosporangiales</taxon>
        <taxon>Streptosporangiaceae</taxon>
        <taxon>Nonomuraea</taxon>
    </lineage>
</organism>
<keyword evidence="2" id="KW-1185">Reference proteome</keyword>